<evidence type="ECO:0000313" key="2">
    <source>
        <dbReference type="EMBL" id="CAE8737896.1"/>
    </source>
</evidence>
<dbReference type="Proteomes" id="UP000626109">
    <property type="component" value="Unassembled WGS sequence"/>
</dbReference>
<feature type="non-terminal residue" evidence="2">
    <location>
        <position position="1"/>
    </location>
</feature>
<protein>
    <recommendedName>
        <fullName evidence="4">SH3 domain-containing protein</fullName>
    </recommendedName>
</protein>
<feature type="region of interest" description="Disordered" evidence="1">
    <location>
        <begin position="310"/>
        <end position="347"/>
    </location>
</feature>
<reference evidence="2" key="1">
    <citation type="submission" date="2021-02" db="EMBL/GenBank/DDBJ databases">
        <authorList>
            <person name="Dougan E. K."/>
            <person name="Rhodes N."/>
            <person name="Thang M."/>
            <person name="Chan C."/>
        </authorList>
    </citation>
    <scope>NUCLEOTIDE SEQUENCE</scope>
</reference>
<sequence>DFIPLPLPAELAVIINGPGAEGSFAKVGEVINLTGGSPDGSMFYGVVWDASGQPREGWLAGSSVRSLSKEELEEVPPQALLPFPELLRRSSFVRAMQDWSDNNPATLALHREEIIQVCTVQESWGFGWPLKAPERTGWFPLCYGESVASSVSYLGSEKENKLCMHARDCLIDLISSVPEPAAMQNLFWEGELPAAVADSEASWLATWRERFENEDAMQQARDEPALPAAENDPRNATFLTPEEPHEDNCPLFVCTMTFRPPPGGADKSVNGLLQMQVGDLVRVASLRMPQQYWYSGFLADKPDVKGWFPRRSVTPLDKDAPLAEQTQQPSSRQRPPPPQVPEFLKAR</sequence>
<feature type="region of interest" description="Disordered" evidence="1">
    <location>
        <begin position="224"/>
        <end position="243"/>
    </location>
</feature>
<proteinExistence type="predicted"/>
<gene>
    <name evidence="2" type="ORF">PGLA2088_LOCUS48959</name>
</gene>
<dbReference type="Gene3D" id="2.30.30.40">
    <property type="entry name" value="SH3 Domains"/>
    <property type="match status" value="2"/>
</dbReference>
<evidence type="ECO:0000313" key="3">
    <source>
        <dbReference type="Proteomes" id="UP000626109"/>
    </source>
</evidence>
<dbReference type="EMBL" id="CAJNNW010036841">
    <property type="protein sequence ID" value="CAE8737896.1"/>
    <property type="molecule type" value="Genomic_DNA"/>
</dbReference>
<comment type="caution">
    <text evidence="2">The sequence shown here is derived from an EMBL/GenBank/DDBJ whole genome shotgun (WGS) entry which is preliminary data.</text>
</comment>
<evidence type="ECO:0000256" key="1">
    <source>
        <dbReference type="SAM" id="MobiDB-lite"/>
    </source>
</evidence>
<dbReference type="InterPro" id="IPR036028">
    <property type="entry name" value="SH3-like_dom_sf"/>
</dbReference>
<dbReference type="SUPFAM" id="SSF50044">
    <property type="entry name" value="SH3-domain"/>
    <property type="match status" value="2"/>
</dbReference>
<evidence type="ECO:0008006" key="4">
    <source>
        <dbReference type="Google" id="ProtNLM"/>
    </source>
</evidence>
<dbReference type="AlphaFoldDB" id="A0A813LXS0"/>
<accession>A0A813LXS0</accession>
<name>A0A813LXS0_POLGL</name>
<organism evidence="2 3">
    <name type="scientific">Polarella glacialis</name>
    <name type="common">Dinoflagellate</name>
    <dbReference type="NCBI Taxonomy" id="89957"/>
    <lineage>
        <taxon>Eukaryota</taxon>
        <taxon>Sar</taxon>
        <taxon>Alveolata</taxon>
        <taxon>Dinophyceae</taxon>
        <taxon>Suessiales</taxon>
        <taxon>Suessiaceae</taxon>
        <taxon>Polarella</taxon>
    </lineage>
</organism>